<organism evidence="1 2">
    <name type="scientific">Pipistrellus kuhlii</name>
    <name type="common">Kuhl's pipistrelle</name>
    <dbReference type="NCBI Taxonomy" id="59472"/>
    <lineage>
        <taxon>Eukaryota</taxon>
        <taxon>Metazoa</taxon>
        <taxon>Chordata</taxon>
        <taxon>Craniata</taxon>
        <taxon>Vertebrata</taxon>
        <taxon>Euteleostomi</taxon>
        <taxon>Mammalia</taxon>
        <taxon>Eutheria</taxon>
        <taxon>Laurasiatheria</taxon>
        <taxon>Chiroptera</taxon>
        <taxon>Yangochiroptera</taxon>
        <taxon>Vespertilionidae</taxon>
        <taxon>Pipistrellus</taxon>
    </lineage>
</organism>
<reference evidence="1 2" key="1">
    <citation type="journal article" date="2020" name="Nature">
        <title>Six reference-quality genomes reveal evolution of bat adaptations.</title>
        <authorList>
            <person name="Jebb D."/>
            <person name="Huang Z."/>
            <person name="Pippel M."/>
            <person name="Hughes G.M."/>
            <person name="Lavrichenko K."/>
            <person name="Devanna P."/>
            <person name="Winkler S."/>
            <person name="Jermiin L.S."/>
            <person name="Skirmuntt E.C."/>
            <person name="Katzourakis A."/>
            <person name="Burkitt-Gray L."/>
            <person name="Ray D.A."/>
            <person name="Sullivan K.A.M."/>
            <person name="Roscito J.G."/>
            <person name="Kirilenko B.M."/>
            <person name="Davalos L.M."/>
            <person name="Corthals A.P."/>
            <person name="Power M.L."/>
            <person name="Jones G."/>
            <person name="Ransome R.D."/>
            <person name="Dechmann D.K.N."/>
            <person name="Locatelli A.G."/>
            <person name="Puechmaille S.J."/>
            <person name="Fedrigo O."/>
            <person name="Jarvis E.D."/>
            <person name="Hiller M."/>
            <person name="Vernes S.C."/>
            <person name="Myers E.W."/>
            <person name="Teeling E.C."/>
        </authorList>
    </citation>
    <scope>NUCLEOTIDE SEQUENCE [LARGE SCALE GENOMIC DNA]</scope>
    <source>
        <strain evidence="1">MPipKuh1</strain>
        <tissue evidence="1">Flight muscle</tissue>
    </source>
</reference>
<comment type="caution">
    <text evidence="1">The sequence shown here is derived from an EMBL/GenBank/DDBJ whole genome shotgun (WGS) entry which is preliminary data.</text>
</comment>
<dbReference type="AlphaFoldDB" id="A0A7J7V0U6"/>
<keyword evidence="2" id="KW-1185">Reference proteome</keyword>
<evidence type="ECO:0000313" key="2">
    <source>
        <dbReference type="Proteomes" id="UP000558488"/>
    </source>
</evidence>
<protein>
    <submittedName>
        <fullName evidence="1">Uncharacterized protein</fullName>
    </submittedName>
</protein>
<proteinExistence type="predicted"/>
<sequence length="124" mass="13684">MIPWMTFGPTVATDSFLLIGCLSDCGGHLLSLSKTTTSQPCVFSSDSDYIRYEHTTSVSQTRSFSVTLVPAAGTPSFLCVTLPFWKYKPEVSPWSQRKQWSRDRFGSMDRASAWGLKGPGFDSG</sequence>
<evidence type="ECO:0000313" key="1">
    <source>
        <dbReference type="EMBL" id="KAF6318606.1"/>
    </source>
</evidence>
<gene>
    <name evidence="1" type="ORF">mPipKuh1_008609</name>
</gene>
<dbReference type="Proteomes" id="UP000558488">
    <property type="component" value="Unassembled WGS sequence"/>
</dbReference>
<name>A0A7J7V0U6_PIPKU</name>
<dbReference type="EMBL" id="JACAGB010000017">
    <property type="protein sequence ID" value="KAF6318606.1"/>
    <property type="molecule type" value="Genomic_DNA"/>
</dbReference>
<accession>A0A7J7V0U6</accession>